<dbReference type="EMBL" id="JAIVGD010000005">
    <property type="protein sequence ID" value="KAH0773062.1"/>
    <property type="molecule type" value="Genomic_DNA"/>
</dbReference>
<keyword evidence="2" id="KW-1185">Reference proteome</keyword>
<reference evidence="1 2" key="1">
    <citation type="journal article" date="2021" name="bioRxiv">
        <title>Chromosome-scale and haplotype-resolved genome assembly of a tetraploid potato cultivar.</title>
        <authorList>
            <person name="Sun H."/>
            <person name="Jiao W.-B."/>
            <person name="Krause K."/>
            <person name="Campoy J.A."/>
            <person name="Goel M."/>
            <person name="Folz-Donahue K."/>
            <person name="Kukat C."/>
            <person name="Huettel B."/>
            <person name="Schneeberger K."/>
        </authorList>
    </citation>
    <scope>NUCLEOTIDE SEQUENCE [LARGE SCALE GENOMIC DNA]</scope>
    <source>
        <strain evidence="1">SolTubOtavaFocal</strain>
        <tissue evidence="1">Leaves</tissue>
    </source>
</reference>
<proteinExistence type="predicted"/>
<dbReference type="Proteomes" id="UP000826656">
    <property type="component" value="Unassembled WGS sequence"/>
</dbReference>
<sequence>MCGKLDYGCIKLYFIGHVDDFGETDDDFGEKKTFGVRLLYKDEAELHNRIRKSSYEEASYSSSKKRRSQVD</sequence>
<protein>
    <submittedName>
        <fullName evidence="1">Uncharacterized protein</fullName>
    </submittedName>
</protein>
<name>A0ABQ7VX47_SOLTU</name>
<gene>
    <name evidence="1" type="ORF">KY290_010199</name>
</gene>
<accession>A0ABQ7VX47</accession>
<comment type="caution">
    <text evidence="1">The sequence shown here is derived from an EMBL/GenBank/DDBJ whole genome shotgun (WGS) entry which is preliminary data.</text>
</comment>
<organism evidence="1 2">
    <name type="scientific">Solanum tuberosum</name>
    <name type="common">Potato</name>
    <dbReference type="NCBI Taxonomy" id="4113"/>
    <lineage>
        <taxon>Eukaryota</taxon>
        <taxon>Viridiplantae</taxon>
        <taxon>Streptophyta</taxon>
        <taxon>Embryophyta</taxon>
        <taxon>Tracheophyta</taxon>
        <taxon>Spermatophyta</taxon>
        <taxon>Magnoliopsida</taxon>
        <taxon>eudicotyledons</taxon>
        <taxon>Gunneridae</taxon>
        <taxon>Pentapetalae</taxon>
        <taxon>asterids</taxon>
        <taxon>lamiids</taxon>
        <taxon>Solanales</taxon>
        <taxon>Solanaceae</taxon>
        <taxon>Solanoideae</taxon>
        <taxon>Solaneae</taxon>
        <taxon>Solanum</taxon>
    </lineage>
</organism>
<evidence type="ECO:0000313" key="1">
    <source>
        <dbReference type="EMBL" id="KAH0773062.1"/>
    </source>
</evidence>
<evidence type="ECO:0000313" key="2">
    <source>
        <dbReference type="Proteomes" id="UP000826656"/>
    </source>
</evidence>